<dbReference type="HAMAP" id="MF_00015">
    <property type="entry name" value="LexA"/>
    <property type="match status" value="1"/>
</dbReference>
<dbReference type="Gene3D" id="2.10.109.10">
    <property type="entry name" value="Umud Fragment, subunit A"/>
    <property type="match status" value="1"/>
</dbReference>
<dbReference type="Proteomes" id="UP000516361">
    <property type="component" value="Chromosome"/>
</dbReference>
<dbReference type="RefSeq" id="WP_190614421.1">
    <property type="nucleotide sequence ID" value="NZ_AP018712.1"/>
</dbReference>
<evidence type="ECO:0000256" key="1">
    <source>
        <dbReference type="ARBA" id="ARBA00022491"/>
    </source>
</evidence>
<dbReference type="EMBL" id="AP018712">
    <property type="protein sequence ID" value="BBE31701.1"/>
    <property type="molecule type" value="Genomic_DNA"/>
</dbReference>
<keyword evidence="7 10" id="KW-0804">Transcription</keyword>
<keyword evidence="14" id="KW-1185">Reference proteome</keyword>
<feature type="DNA-binding region" description="H-T-H motif" evidence="10">
    <location>
        <begin position="28"/>
        <end position="48"/>
    </location>
</feature>
<evidence type="ECO:0000256" key="4">
    <source>
        <dbReference type="ARBA" id="ARBA00022801"/>
    </source>
</evidence>
<dbReference type="InterPro" id="IPR036388">
    <property type="entry name" value="WH-like_DNA-bd_sf"/>
</dbReference>
<dbReference type="SUPFAM" id="SSF51306">
    <property type="entry name" value="LexA/Signal peptidase"/>
    <property type="match status" value="1"/>
</dbReference>
<dbReference type="InterPro" id="IPR006199">
    <property type="entry name" value="LexA_DNA-bd_dom"/>
</dbReference>
<dbReference type="InterPro" id="IPR036390">
    <property type="entry name" value="WH_DNA-bd_sf"/>
</dbReference>
<evidence type="ECO:0000256" key="3">
    <source>
        <dbReference type="ARBA" id="ARBA00022763"/>
    </source>
</evidence>
<sequence>MKKLTSKQSLVLEFIKDYISKNSYAPSVRDVMKHFNFKSPRAAHKHLITLEEKGYIERNNVSRGIKLTSKSGEIFTSEKVVPVVGKIAAGAAIEAIENIIDTVPLSSNYFSKNNEYFALLVEGTSMIEAHIMSGDYVIIKKQDFAKNNDIVVALIDGNYATLKKFRKKDDIIHLIPENKNMNIIKVEPDRLQIQGVMVGLIRMFE</sequence>
<comment type="similarity">
    <text evidence="10">Belongs to the peptidase S24 family.</text>
</comment>
<dbReference type="FunCoup" id="A0A7G1G5L1">
    <property type="interactions" value="245"/>
</dbReference>
<name>A0A7G1G5L1_9BACT</name>
<comment type="subunit">
    <text evidence="10">Homodimer.</text>
</comment>
<dbReference type="Pfam" id="PF01726">
    <property type="entry name" value="LexA_DNA_bind"/>
    <property type="match status" value="1"/>
</dbReference>
<feature type="active site" description="For autocatalytic cleavage activity" evidence="10">
    <location>
        <position position="125"/>
    </location>
</feature>
<protein>
    <recommendedName>
        <fullName evidence="10">LexA repressor</fullName>
        <ecNumber evidence="10">3.4.21.88</ecNumber>
    </recommendedName>
</protein>
<feature type="site" description="Cleavage; by autolysis" evidence="10">
    <location>
        <begin position="89"/>
        <end position="90"/>
    </location>
</feature>
<accession>A0A7G1G5L1</accession>
<dbReference type="GO" id="GO:0006508">
    <property type="term" value="P:proteolysis"/>
    <property type="evidence" value="ECO:0007669"/>
    <property type="project" value="InterPro"/>
</dbReference>
<keyword evidence="2 10" id="KW-0235">DNA replication</keyword>
<evidence type="ECO:0000256" key="6">
    <source>
        <dbReference type="ARBA" id="ARBA00023125"/>
    </source>
</evidence>
<dbReference type="CDD" id="cd06529">
    <property type="entry name" value="S24_LexA-like"/>
    <property type="match status" value="1"/>
</dbReference>
<dbReference type="GO" id="GO:0003677">
    <property type="term" value="F:DNA binding"/>
    <property type="evidence" value="ECO:0007669"/>
    <property type="project" value="UniProtKB-UniRule"/>
</dbReference>
<keyword evidence="1 10" id="KW-0678">Repressor</keyword>
<keyword evidence="6 10" id="KW-0238">DNA-binding</keyword>
<evidence type="ECO:0000313" key="13">
    <source>
        <dbReference type="EMBL" id="BBE31701.1"/>
    </source>
</evidence>
<keyword evidence="5 10" id="KW-0805">Transcription regulation</keyword>
<evidence type="ECO:0000313" key="14">
    <source>
        <dbReference type="Proteomes" id="UP000516361"/>
    </source>
</evidence>
<dbReference type="GO" id="GO:0009432">
    <property type="term" value="P:SOS response"/>
    <property type="evidence" value="ECO:0007669"/>
    <property type="project" value="UniProtKB-UniRule"/>
</dbReference>
<dbReference type="InParanoid" id="A0A7G1G5L1"/>
<comment type="function">
    <text evidence="10">Represses a number of genes involved in the response to DNA damage (SOS response), including recA and lexA. In the presence of single-stranded DNA, RecA interacts with LexA causing an autocatalytic cleavage which disrupts the DNA-binding part of LexA, leading to derepression of the SOS regulon and eventually DNA repair.</text>
</comment>
<evidence type="ECO:0000256" key="8">
    <source>
        <dbReference type="ARBA" id="ARBA00023204"/>
    </source>
</evidence>
<feature type="domain" description="LexA repressor DNA-binding" evidence="12">
    <location>
        <begin position="1"/>
        <end position="60"/>
    </location>
</feature>
<dbReference type="InterPro" id="IPR039418">
    <property type="entry name" value="LexA-like"/>
</dbReference>
<dbReference type="SUPFAM" id="SSF46785">
    <property type="entry name" value="Winged helix' DNA-binding domain"/>
    <property type="match status" value="1"/>
</dbReference>
<dbReference type="GO" id="GO:0045892">
    <property type="term" value="P:negative regulation of DNA-templated transcription"/>
    <property type="evidence" value="ECO:0007669"/>
    <property type="project" value="UniProtKB-UniRule"/>
</dbReference>
<feature type="active site" description="For autocatalytic cleavage activity" evidence="10">
    <location>
        <position position="163"/>
    </location>
</feature>
<dbReference type="Pfam" id="PF00717">
    <property type="entry name" value="Peptidase_S24"/>
    <property type="match status" value="1"/>
</dbReference>
<evidence type="ECO:0000256" key="5">
    <source>
        <dbReference type="ARBA" id="ARBA00023015"/>
    </source>
</evidence>
<feature type="domain" description="Peptidase S24/S26A/S26B/S26C" evidence="11">
    <location>
        <begin position="82"/>
        <end position="198"/>
    </location>
</feature>
<keyword evidence="10" id="KW-0068">Autocatalytic cleavage</keyword>
<evidence type="ECO:0000256" key="7">
    <source>
        <dbReference type="ARBA" id="ARBA00023163"/>
    </source>
</evidence>
<keyword evidence="3 10" id="KW-0227">DNA damage</keyword>
<gene>
    <name evidence="10 13" type="primary">lexA</name>
    <name evidence="13" type="ORF">OSSY52_18420</name>
</gene>
<evidence type="ECO:0000259" key="12">
    <source>
        <dbReference type="Pfam" id="PF01726"/>
    </source>
</evidence>
<dbReference type="InterPro" id="IPR015927">
    <property type="entry name" value="Peptidase_S24_S26A/B/C"/>
</dbReference>
<evidence type="ECO:0000256" key="2">
    <source>
        <dbReference type="ARBA" id="ARBA00022705"/>
    </source>
</evidence>
<dbReference type="InterPro" id="IPR036286">
    <property type="entry name" value="LexA/Signal_pep-like_sf"/>
</dbReference>
<proteinExistence type="inferred from homology"/>
<dbReference type="InterPro" id="IPR006200">
    <property type="entry name" value="LexA"/>
</dbReference>
<evidence type="ECO:0000256" key="10">
    <source>
        <dbReference type="HAMAP-Rule" id="MF_00015"/>
    </source>
</evidence>
<reference evidence="13 14" key="1">
    <citation type="submission" date="2018-06" db="EMBL/GenBank/DDBJ databases">
        <title>Genome sequencing of Oceanotoga sp. sy52.</title>
        <authorList>
            <person name="Mori K."/>
        </authorList>
    </citation>
    <scope>NUCLEOTIDE SEQUENCE [LARGE SCALE GENOMIC DNA]</scope>
    <source>
        <strain evidence="14">sy52</strain>
    </source>
</reference>
<dbReference type="PANTHER" id="PTHR33516">
    <property type="entry name" value="LEXA REPRESSOR"/>
    <property type="match status" value="1"/>
</dbReference>
<keyword evidence="8 10" id="KW-0234">DNA repair</keyword>
<dbReference type="GO" id="GO:0006281">
    <property type="term" value="P:DNA repair"/>
    <property type="evidence" value="ECO:0007669"/>
    <property type="project" value="UniProtKB-UniRule"/>
</dbReference>
<keyword evidence="4 10" id="KW-0378">Hydrolase</keyword>
<comment type="catalytic activity">
    <reaction evidence="10">
        <text>Hydrolysis of Ala-|-Gly bond in repressor LexA.</text>
        <dbReference type="EC" id="3.4.21.88"/>
    </reaction>
</comment>
<dbReference type="InterPro" id="IPR050077">
    <property type="entry name" value="LexA_repressor"/>
</dbReference>
<dbReference type="Gene3D" id="1.10.10.10">
    <property type="entry name" value="Winged helix-like DNA-binding domain superfamily/Winged helix DNA-binding domain"/>
    <property type="match status" value="1"/>
</dbReference>
<dbReference type="AlphaFoldDB" id="A0A7G1G5L1"/>
<dbReference type="PANTHER" id="PTHR33516:SF2">
    <property type="entry name" value="LEXA REPRESSOR-RELATED"/>
    <property type="match status" value="1"/>
</dbReference>
<dbReference type="EC" id="3.4.21.88" evidence="10"/>
<evidence type="ECO:0000259" key="11">
    <source>
        <dbReference type="Pfam" id="PF00717"/>
    </source>
</evidence>
<evidence type="ECO:0000256" key="9">
    <source>
        <dbReference type="ARBA" id="ARBA00023236"/>
    </source>
</evidence>
<dbReference type="GO" id="GO:0004252">
    <property type="term" value="F:serine-type endopeptidase activity"/>
    <property type="evidence" value="ECO:0007669"/>
    <property type="project" value="UniProtKB-UniRule"/>
</dbReference>
<organism evidence="13 14">
    <name type="scientific">Tepiditoga spiralis</name>
    <dbReference type="NCBI Taxonomy" id="2108365"/>
    <lineage>
        <taxon>Bacteria</taxon>
        <taxon>Thermotogati</taxon>
        <taxon>Thermotogota</taxon>
        <taxon>Thermotogae</taxon>
        <taxon>Petrotogales</taxon>
        <taxon>Petrotogaceae</taxon>
        <taxon>Tepiditoga</taxon>
    </lineage>
</organism>
<dbReference type="KEGG" id="ocy:OSSY52_18420"/>
<dbReference type="GO" id="GO:0006260">
    <property type="term" value="P:DNA replication"/>
    <property type="evidence" value="ECO:0007669"/>
    <property type="project" value="UniProtKB-UniRule"/>
</dbReference>
<dbReference type="NCBIfam" id="TIGR00498">
    <property type="entry name" value="lexA"/>
    <property type="match status" value="1"/>
</dbReference>
<keyword evidence="9 10" id="KW-0742">SOS response</keyword>